<evidence type="ECO:0000313" key="3">
    <source>
        <dbReference type="Proteomes" id="UP001519460"/>
    </source>
</evidence>
<name>A0ABD0KKT5_9CAEN</name>
<keyword evidence="3" id="KW-1185">Reference proteome</keyword>
<protein>
    <submittedName>
        <fullName evidence="2">Uncharacterized protein</fullName>
    </submittedName>
</protein>
<organism evidence="2 3">
    <name type="scientific">Batillaria attramentaria</name>
    <dbReference type="NCBI Taxonomy" id="370345"/>
    <lineage>
        <taxon>Eukaryota</taxon>
        <taxon>Metazoa</taxon>
        <taxon>Spiralia</taxon>
        <taxon>Lophotrochozoa</taxon>
        <taxon>Mollusca</taxon>
        <taxon>Gastropoda</taxon>
        <taxon>Caenogastropoda</taxon>
        <taxon>Sorbeoconcha</taxon>
        <taxon>Cerithioidea</taxon>
        <taxon>Batillariidae</taxon>
        <taxon>Batillaria</taxon>
    </lineage>
</organism>
<dbReference type="Proteomes" id="UP001519460">
    <property type="component" value="Unassembled WGS sequence"/>
</dbReference>
<comment type="caution">
    <text evidence="2">The sequence shown here is derived from an EMBL/GenBank/DDBJ whole genome shotgun (WGS) entry which is preliminary data.</text>
</comment>
<feature type="region of interest" description="Disordered" evidence="1">
    <location>
        <begin position="11"/>
        <end position="59"/>
    </location>
</feature>
<evidence type="ECO:0000313" key="2">
    <source>
        <dbReference type="EMBL" id="KAK7487602.1"/>
    </source>
</evidence>
<sequence length="102" mass="10991">MNSAVAHLYAHAPPPFHVLPEDSYSPGGGHSSTTSKQNPPPPRAARGQNPHGETQKGRQIHVIGHACLPEWFTLDTGKGEVGPNHGGCLTVCKESIPWRIRE</sequence>
<dbReference type="EMBL" id="JACVVK020000162">
    <property type="protein sequence ID" value="KAK7487602.1"/>
    <property type="molecule type" value="Genomic_DNA"/>
</dbReference>
<proteinExistence type="predicted"/>
<evidence type="ECO:0000256" key="1">
    <source>
        <dbReference type="SAM" id="MobiDB-lite"/>
    </source>
</evidence>
<reference evidence="2 3" key="1">
    <citation type="journal article" date="2023" name="Sci. Data">
        <title>Genome assembly of the Korean intertidal mud-creeper Batillaria attramentaria.</title>
        <authorList>
            <person name="Patra A.K."/>
            <person name="Ho P.T."/>
            <person name="Jun S."/>
            <person name="Lee S.J."/>
            <person name="Kim Y."/>
            <person name="Won Y.J."/>
        </authorList>
    </citation>
    <scope>NUCLEOTIDE SEQUENCE [LARGE SCALE GENOMIC DNA]</scope>
    <source>
        <strain evidence="2">Wonlab-2016</strain>
    </source>
</reference>
<dbReference type="AlphaFoldDB" id="A0ABD0KKT5"/>
<gene>
    <name evidence="2" type="ORF">BaRGS_00021152</name>
</gene>
<accession>A0ABD0KKT5</accession>